<accession>A0ABR9YEY8</accession>
<dbReference type="Proteomes" id="UP000630952">
    <property type="component" value="Unassembled WGS sequence"/>
</dbReference>
<feature type="domain" description="Putative host cell surface-exposed lipoprotein Ltp-like HTH region" evidence="2">
    <location>
        <begin position="60"/>
        <end position="105"/>
    </location>
</feature>
<organism evidence="3 4">
    <name type="scientific">Gluconobacter cerevisiae</name>
    <dbReference type="NCBI Taxonomy" id="1379734"/>
    <lineage>
        <taxon>Bacteria</taxon>
        <taxon>Pseudomonadati</taxon>
        <taxon>Pseudomonadota</taxon>
        <taxon>Alphaproteobacteria</taxon>
        <taxon>Acetobacterales</taxon>
        <taxon>Acetobacteraceae</taxon>
        <taxon>Gluconobacter</taxon>
    </lineage>
</organism>
<evidence type="ECO:0000313" key="3">
    <source>
        <dbReference type="EMBL" id="MBF0877242.1"/>
    </source>
</evidence>
<keyword evidence="1" id="KW-1133">Transmembrane helix</keyword>
<dbReference type="InterPro" id="IPR036388">
    <property type="entry name" value="WH-like_DNA-bd_sf"/>
</dbReference>
<reference evidence="3 4" key="2">
    <citation type="submission" date="2020-11" db="EMBL/GenBank/DDBJ databases">
        <title>Description of novel Gluconobacter species.</title>
        <authorList>
            <person name="Cleenwerck I."/>
            <person name="Cnockaert M."/>
            <person name="Borremans W."/>
            <person name="Wieme A.D."/>
            <person name="De Vuyst L."/>
            <person name="Vandamme P."/>
        </authorList>
    </citation>
    <scope>NUCLEOTIDE SEQUENCE [LARGE SCALE GENOMIC DNA]</scope>
    <source>
        <strain evidence="3 4">LMG 27748</strain>
    </source>
</reference>
<evidence type="ECO:0000313" key="4">
    <source>
        <dbReference type="Proteomes" id="UP000630952"/>
    </source>
</evidence>
<reference evidence="4" key="1">
    <citation type="submission" date="2020-04" db="EMBL/GenBank/DDBJ databases">
        <title>Description of novel Gluconacetobacter.</title>
        <authorList>
            <person name="Sombolestani A."/>
        </authorList>
    </citation>
    <scope>NUCLEOTIDE SEQUENCE [LARGE SCALE GENOMIC DNA]</scope>
    <source>
        <strain evidence="4">LMG 27748</strain>
    </source>
</reference>
<name>A0ABR9YEY8_9PROT</name>
<dbReference type="Pfam" id="PF07553">
    <property type="entry name" value="Lipoprotein_Ltp"/>
    <property type="match status" value="2"/>
</dbReference>
<dbReference type="Gene3D" id="1.10.10.10">
    <property type="entry name" value="Winged helix-like DNA-binding domain superfamily/Winged helix DNA-binding domain"/>
    <property type="match status" value="2"/>
</dbReference>
<sequence>MKRIFKYISCIFFSIFCLGIIGQLISPTKNFNNNSAAQPRPDVEENNSSLFGQNNLTSVQNNAVRSAINYLNMSGFSRAGLIHQLSSDAGDGYPVADATVALDSLAVDWNENAVRSAKQYLEVSGFSCKGLIHQLSSTAGDKYTLGQATYGAHKAGACGPT</sequence>
<evidence type="ECO:0000259" key="2">
    <source>
        <dbReference type="Pfam" id="PF07553"/>
    </source>
</evidence>
<keyword evidence="1" id="KW-0812">Transmembrane</keyword>
<comment type="caution">
    <text evidence="3">The sequence shown here is derived from an EMBL/GenBank/DDBJ whole genome shotgun (WGS) entry which is preliminary data.</text>
</comment>
<keyword evidence="4" id="KW-1185">Reference proteome</keyword>
<gene>
    <name evidence="3" type="ORF">HKD21_10335</name>
</gene>
<evidence type="ECO:0000256" key="1">
    <source>
        <dbReference type="SAM" id="Phobius"/>
    </source>
</evidence>
<feature type="transmembrane region" description="Helical" evidence="1">
    <location>
        <begin position="7"/>
        <end position="25"/>
    </location>
</feature>
<dbReference type="InterPro" id="IPR011434">
    <property type="entry name" value="Ltp-like_HTH"/>
</dbReference>
<proteinExistence type="predicted"/>
<feature type="domain" description="Putative host cell surface-exposed lipoprotein Ltp-like HTH region" evidence="2">
    <location>
        <begin position="108"/>
        <end position="151"/>
    </location>
</feature>
<keyword evidence="1" id="KW-0472">Membrane</keyword>
<dbReference type="EMBL" id="JABCQO010000008">
    <property type="protein sequence ID" value="MBF0877242.1"/>
    <property type="molecule type" value="Genomic_DNA"/>
</dbReference>
<protein>
    <recommendedName>
        <fullName evidence="2">Putative host cell surface-exposed lipoprotein Ltp-like HTH region domain-containing protein</fullName>
    </recommendedName>
</protein>
<dbReference type="RefSeq" id="WP_194255614.1">
    <property type="nucleotide sequence ID" value="NZ_JABCQO010000008.1"/>
</dbReference>